<accession>A0ABS4E6J2</accession>
<gene>
    <name evidence="2" type="ORF">J2Z17_005018</name>
</gene>
<keyword evidence="1" id="KW-1133">Transmembrane helix</keyword>
<organism evidence="2 3">
    <name type="scientific">Rhizobium halophytocola</name>
    <dbReference type="NCBI Taxonomy" id="735519"/>
    <lineage>
        <taxon>Bacteria</taxon>
        <taxon>Pseudomonadati</taxon>
        <taxon>Pseudomonadota</taxon>
        <taxon>Alphaproteobacteria</taxon>
        <taxon>Hyphomicrobiales</taxon>
        <taxon>Rhizobiaceae</taxon>
        <taxon>Rhizobium/Agrobacterium group</taxon>
        <taxon>Rhizobium</taxon>
    </lineage>
</organism>
<feature type="transmembrane region" description="Helical" evidence="1">
    <location>
        <begin position="104"/>
        <end position="123"/>
    </location>
</feature>
<dbReference type="Pfam" id="PF04955">
    <property type="entry name" value="HupE_UreJ"/>
    <property type="match status" value="1"/>
</dbReference>
<keyword evidence="1" id="KW-0812">Transmembrane</keyword>
<sequence>MSSPSLLSRSRLPVKAARAVVPLAILCLLSAPGLAQAHIIQGETGGFLHGFEHPLSGLDHLLAMFCVGLWGAQMGGRSVWTMPITFPLIMVVGGLLGIAGVPIIGIETGIALSIIVLGGAIAFRWHPPAIVSLAVIAVFAICHGYAHGAELPAATDPADYAIGFVVATGLIHLAGIAVGLFFQRIRGGELSRALGGLIGLGGFYFLVAG</sequence>
<dbReference type="EMBL" id="JAGGJU010000020">
    <property type="protein sequence ID" value="MBP1853556.1"/>
    <property type="molecule type" value="Genomic_DNA"/>
</dbReference>
<protein>
    <submittedName>
        <fullName evidence="2">Urease accessory protein</fullName>
    </submittedName>
</protein>
<dbReference type="InterPro" id="IPR007038">
    <property type="entry name" value="HupE_UreJ"/>
</dbReference>
<feature type="transmembrane region" description="Helical" evidence="1">
    <location>
        <begin position="79"/>
        <end position="98"/>
    </location>
</feature>
<reference evidence="2 3" key="1">
    <citation type="submission" date="2021-03" db="EMBL/GenBank/DDBJ databases">
        <title>Genomic Encyclopedia of Type Strains, Phase IV (KMG-IV): sequencing the most valuable type-strain genomes for metagenomic binning, comparative biology and taxonomic classification.</title>
        <authorList>
            <person name="Goeker M."/>
        </authorList>
    </citation>
    <scope>NUCLEOTIDE SEQUENCE [LARGE SCALE GENOMIC DNA]</scope>
    <source>
        <strain evidence="2 3">DSM 21600</strain>
    </source>
</reference>
<proteinExistence type="predicted"/>
<keyword evidence="1" id="KW-0472">Membrane</keyword>
<name>A0ABS4E6J2_9HYPH</name>
<feature type="transmembrane region" description="Helical" evidence="1">
    <location>
        <begin position="189"/>
        <end position="207"/>
    </location>
</feature>
<feature type="transmembrane region" description="Helical" evidence="1">
    <location>
        <begin position="53"/>
        <end position="72"/>
    </location>
</feature>
<keyword evidence="3" id="KW-1185">Reference proteome</keyword>
<evidence type="ECO:0000313" key="2">
    <source>
        <dbReference type="EMBL" id="MBP1853556.1"/>
    </source>
</evidence>
<dbReference type="RefSeq" id="WP_209949487.1">
    <property type="nucleotide sequence ID" value="NZ_JAGGJU010000020.1"/>
</dbReference>
<comment type="caution">
    <text evidence="2">The sequence shown here is derived from an EMBL/GenBank/DDBJ whole genome shotgun (WGS) entry which is preliminary data.</text>
</comment>
<dbReference type="PIRSF" id="PIRSF016919">
    <property type="entry name" value="HupE_UreJ"/>
    <property type="match status" value="1"/>
</dbReference>
<evidence type="ECO:0000313" key="3">
    <source>
        <dbReference type="Proteomes" id="UP000759443"/>
    </source>
</evidence>
<feature type="transmembrane region" description="Helical" evidence="1">
    <location>
        <begin position="160"/>
        <end position="182"/>
    </location>
</feature>
<feature type="transmembrane region" description="Helical" evidence="1">
    <location>
        <begin position="130"/>
        <end position="148"/>
    </location>
</feature>
<evidence type="ECO:0000256" key="1">
    <source>
        <dbReference type="SAM" id="Phobius"/>
    </source>
</evidence>
<dbReference type="Proteomes" id="UP000759443">
    <property type="component" value="Unassembled WGS sequence"/>
</dbReference>